<feature type="domain" description="NTF2" evidence="8">
    <location>
        <begin position="345"/>
        <end position="514"/>
    </location>
</feature>
<dbReference type="SMART" id="SM00804">
    <property type="entry name" value="TAP_C"/>
    <property type="match status" value="1"/>
</dbReference>
<dbReference type="InterPro" id="IPR018222">
    <property type="entry name" value="Nuclear_transport_factor_2_euk"/>
</dbReference>
<protein>
    <submittedName>
        <fullName evidence="10">Nuclear mRNA export, poly(A)+RNA binding protein</fullName>
    </submittedName>
</protein>
<dbReference type="InterPro" id="IPR030217">
    <property type="entry name" value="NXF_fam"/>
</dbReference>
<dbReference type="Gene3D" id="3.80.10.10">
    <property type="entry name" value="Ribonuclease Inhibitor"/>
    <property type="match status" value="1"/>
</dbReference>
<dbReference type="SUPFAM" id="SSF54427">
    <property type="entry name" value="NTF2-like"/>
    <property type="match status" value="1"/>
</dbReference>
<dbReference type="InterPro" id="IPR032675">
    <property type="entry name" value="LRR_dom_sf"/>
</dbReference>
<keyword evidence="6" id="KW-0509">mRNA transport</keyword>
<accession>A0ABR2VYB7</accession>
<dbReference type="PANTHER" id="PTHR10662">
    <property type="entry name" value="NUCLEAR RNA EXPORT FACTOR"/>
    <property type="match status" value="1"/>
</dbReference>
<evidence type="ECO:0000256" key="4">
    <source>
        <dbReference type="ARBA" id="ARBA00022614"/>
    </source>
</evidence>
<dbReference type="PROSITE" id="PS51281">
    <property type="entry name" value="TAP_C"/>
    <property type="match status" value="1"/>
</dbReference>
<feature type="domain" description="TAP-C" evidence="9">
    <location>
        <begin position="565"/>
        <end position="618"/>
    </location>
</feature>
<dbReference type="Gene3D" id="1.10.8.10">
    <property type="entry name" value="DNA helicase RuvA subunit, C-terminal domain"/>
    <property type="match status" value="1"/>
</dbReference>
<dbReference type="CDD" id="cd14342">
    <property type="entry name" value="UBA_TAP-C"/>
    <property type="match status" value="1"/>
</dbReference>
<comment type="similarity">
    <text evidence="2">Belongs to the NXF family.</text>
</comment>
<dbReference type="PANTHER" id="PTHR10662:SF22">
    <property type="entry name" value="NUCLEAR RNA EXPORT FACTOR 1"/>
    <property type="match status" value="1"/>
</dbReference>
<evidence type="ECO:0000256" key="5">
    <source>
        <dbReference type="ARBA" id="ARBA00022737"/>
    </source>
</evidence>
<evidence type="ECO:0000256" key="7">
    <source>
        <dbReference type="ARBA" id="ARBA00023242"/>
    </source>
</evidence>
<dbReference type="Gene3D" id="3.10.450.50">
    <property type="match status" value="1"/>
</dbReference>
<keyword evidence="7" id="KW-0539">Nucleus</keyword>
<dbReference type="InterPro" id="IPR009060">
    <property type="entry name" value="UBA-like_sf"/>
</dbReference>
<evidence type="ECO:0000259" key="9">
    <source>
        <dbReference type="PROSITE" id="PS51281"/>
    </source>
</evidence>
<evidence type="ECO:0000256" key="3">
    <source>
        <dbReference type="ARBA" id="ARBA00022448"/>
    </source>
</evidence>
<sequence>MTFWIILQPYCQSEEFYSLKSSNSYFENANFLFSSPYGGGRGRGRGNKHSGSGSMRSNNTPVELSITGYEGGTQEDLLAFLKRKAHRPIVISNIRYESGTMFFEVEHMGQAKTLQKLSGIRFAGSQLFIKIKASSMETDSGSSQVGSTIETLRTFLTSRYVPEHKYLNLENMDGDPIIRRAKIRGIGTAGPNSNIGPAIFKLTSEMFPDVQSVSLASNRIRNLSPLTTMSHFLPHIQNISLKDNSIHQYRDLDSLSGSTKLKELKELVLLGNPLRDNEVKKSGDDSSYRSEITRRFPFLKVLDQIPVGPTIQFDVSEVESVATGDAVLPAPIQKGFVDSEGTNAMVTDFLTRYFNLYDNNRQTLLDIYDEDSVFSYMVNVTYPPRQRRTSTKNLPDWSQYISSSRNLSRVKDLTKRTASLNIGAIAIVNALAQLPSTQHPIQDQSKFCYDTWQLPQVPSGAAVIFIVIHGEFTEGTEGIERSFDRTFMIAPPTPGSKAHQSGLPYVIRSDQLSIRHHVNSQAWKVDVSSAPTPATMNPLSLPAAPAPGAPIQNISVDPMMAGLTPSQQTQIEELRRNTGLNVPFAIQCLSENLWDLDTAIKAFQRLKSMNVIPPEAFV</sequence>
<dbReference type="InterPro" id="IPR040736">
    <property type="entry name" value="Mex67_RRM"/>
</dbReference>
<dbReference type="Proteomes" id="UP001479436">
    <property type="component" value="Unassembled WGS sequence"/>
</dbReference>
<evidence type="ECO:0000256" key="1">
    <source>
        <dbReference type="ARBA" id="ARBA00004123"/>
    </source>
</evidence>
<dbReference type="SUPFAM" id="SSF52058">
    <property type="entry name" value="L domain-like"/>
    <property type="match status" value="1"/>
</dbReference>
<gene>
    <name evidence="10" type="primary">MEX67</name>
    <name evidence="10" type="ORF">K7432_009166</name>
</gene>
<evidence type="ECO:0000313" key="11">
    <source>
        <dbReference type="Proteomes" id="UP001479436"/>
    </source>
</evidence>
<reference evidence="10 11" key="1">
    <citation type="submission" date="2023-04" db="EMBL/GenBank/DDBJ databases">
        <title>Genome of Basidiobolus ranarum AG-B5.</title>
        <authorList>
            <person name="Stajich J.E."/>
            <person name="Carter-House D."/>
            <person name="Gryganskyi A."/>
        </authorList>
    </citation>
    <scope>NUCLEOTIDE SEQUENCE [LARGE SCALE GENOMIC DNA]</scope>
    <source>
        <strain evidence="10 11">AG-B5</strain>
    </source>
</reference>
<keyword evidence="3" id="KW-0813">Transport</keyword>
<dbReference type="InterPro" id="IPR032710">
    <property type="entry name" value="NTF2-like_dom_sf"/>
</dbReference>
<dbReference type="InterPro" id="IPR005637">
    <property type="entry name" value="TAP_C_dom"/>
</dbReference>
<evidence type="ECO:0000256" key="2">
    <source>
        <dbReference type="ARBA" id="ARBA00009285"/>
    </source>
</evidence>
<comment type="subcellular location">
    <subcellularLocation>
        <location evidence="1">Nucleus</location>
    </subcellularLocation>
</comment>
<keyword evidence="4" id="KW-0433">Leucine-rich repeat</keyword>
<dbReference type="Pfam" id="PF18444">
    <property type="entry name" value="RRM_9"/>
    <property type="match status" value="1"/>
</dbReference>
<keyword evidence="11" id="KW-1185">Reference proteome</keyword>
<keyword evidence="5" id="KW-0677">Repeat</keyword>
<organism evidence="10 11">
    <name type="scientific">Basidiobolus ranarum</name>
    <dbReference type="NCBI Taxonomy" id="34480"/>
    <lineage>
        <taxon>Eukaryota</taxon>
        <taxon>Fungi</taxon>
        <taxon>Fungi incertae sedis</taxon>
        <taxon>Zoopagomycota</taxon>
        <taxon>Entomophthoromycotina</taxon>
        <taxon>Basidiobolomycetes</taxon>
        <taxon>Basidiobolales</taxon>
        <taxon>Basidiobolaceae</taxon>
        <taxon>Basidiobolus</taxon>
    </lineage>
</organism>
<dbReference type="Pfam" id="PF22602">
    <property type="entry name" value="NXF_NTF2"/>
    <property type="match status" value="1"/>
</dbReference>
<evidence type="ECO:0000313" key="10">
    <source>
        <dbReference type="EMBL" id="KAK9709231.1"/>
    </source>
</evidence>
<dbReference type="Pfam" id="PF24048">
    <property type="entry name" value="LRR_NXF1-5"/>
    <property type="match status" value="1"/>
</dbReference>
<dbReference type="Pfam" id="PF03943">
    <property type="entry name" value="TAP_C"/>
    <property type="match status" value="1"/>
</dbReference>
<dbReference type="InterPro" id="IPR057125">
    <property type="entry name" value="NXF1/2/3/5-like_LRR"/>
</dbReference>
<dbReference type="PROSITE" id="PS50177">
    <property type="entry name" value="NTF2_DOMAIN"/>
    <property type="match status" value="1"/>
</dbReference>
<evidence type="ECO:0000259" key="8">
    <source>
        <dbReference type="PROSITE" id="PS50177"/>
    </source>
</evidence>
<name>A0ABR2VYB7_9FUNG</name>
<comment type="caution">
    <text evidence="10">The sequence shown here is derived from an EMBL/GenBank/DDBJ whole genome shotgun (WGS) entry which is preliminary data.</text>
</comment>
<evidence type="ECO:0000256" key="6">
    <source>
        <dbReference type="ARBA" id="ARBA00022816"/>
    </source>
</evidence>
<dbReference type="EMBL" id="JASJQH010007425">
    <property type="protein sequence ID" value="KAK9709231.1"/>
    <property type="molecule type" value="Genomic_DNA"/>
</dbReference>
<dbReference type="InterPro" id="IPR002075">
    <property type="entry name" value="NTF2_dom"/>
</dbReference>
<proteinExistence type="inferred from homology"/>
<dbReference type="SUPFAM" id="SSF46934">
    <property type="entry name" value="UBA-like"/>
    <property type="match status" value="1"/>
</dbReference>